<dbReference type="Pfam" id="PF14368">
    <property type="entry name" value="LTP_2"/>
    <property type="match status" value="1"/>
</dbReference>
<keyword evidence="3" id="KW-1003">Cell membrane</keyword>
<evidence type="ECO:0000256" key="10">
    <source>
        <dbReference type="SAM" id="MobiDB-lite"/>
    </source>
</evidence>
<dbReference type="Proteomes" id="UP000886595">
    <property type="component" value="Unassembled WGS sequence"/>
</dbReference>
<accession>A0A8X7Q3Y9</accession>
<keyword evidence="6" id="KW-0472">Membrane</keyword>
<dbReference type="CDD" id="cd00010">
    <property type="entry name" value="AAI_LTSS"/>
    <property type="match status" value="1"/>
</dbReference>
<evidence type="ECO:0000256" key="11">
    <source>
        <dbReference type="SAM" id="SignalP"/>
    </source>
</evidence>
<dbReference type="InterPro" id="IPR016140">
    <property type="entry name" value="Bifunc_inhib/LTP/seed_store"/>
</dbReference>
<proteinExistence type="inferred from homology"/>
<comment type="similarity">
    <text evidence="2">Belongs to the plant LTP family.</text>
</comment>
<dbReference type="Gene3D" id="1.10.110.10">
    <property type="entry name" value="Plant lipid-transfer and hydrophobic proteins"/>
    <property type="match status" value="1"/>
</dbReference>
<evidence type="ECO:0000313" key="13">
    <source>
        <dbReference type="EMBL" id="KAG2262302.1"/>
    </source>
</evidence>
<keyword evidence="7" id="KW-1015">Disulfide bond</keyword>
<evidence type="ECO:0000256" key="6">
    <source>
        <dbReference type="ARBA" id="ARBA00023136"/>
    </source>
</evidence>
<evidence type="ECO:0000313" key="14">
    <source>
        <dbReference type="Proteomes" id="UP000886595"/>
    </source>
</evidence>
<keyword evidence="4" id="KW-0336">GPI-anchor</keyword>
<dbReference type="OrthoDB" id="690947at2759"/>
<keyword evidence="8" id="KW-0325">Glycoprotein</keyword>
<feature type="chain" id="PRO_5036479322" description="Bifunctional inhibitor/plant lipid transfer protein/seed storage helical domain-containing protein" evidence="11">
    <location>
        <begin position="29"/>
        <end position="155"/>
    </location>
</feature>
<sequence>MTRFLTRNMIFAAAMTAMVLVTLPEVEAQAPTTCVSKLVPCFSALTTTTRPPKDCCDSIKEAVEKELTCLCTVYNTPGLLSSFNVTTQQALNLSRRCDVTTDLSACSASGAPSPKASLPPPPPTEKKENDTGAGNNFAGYGVSTVILSLVSTIFL</sequence>
<feature type="signal peptide" evidence="11">
    <location>
        <begin position="1"/>
        <end position="28"/>
    </location>
</feature>
<feature type="region of interest" description="Disordered" evidence="10">
    <location>
        <begin position="106"/>
        <end position="133"/>
    </location>
</feature>
<comment type="subcellular location">
    <subcellularLocation>
        <location evidence="1">Cell membrane</location>
        <topology evidence="1">Lipid-anchor</topology>
        <topology evidence="1">GPI-anchor</topology>
    </subcellularLocation>
</comment>
<keyword evidence="5 11" id="KW-0732">Signal</keyword>
<name>A0A8X7Q3Y9_BRACI</name>
<evidence type="ECO:0000259" key="12">
    <source>
        <dbReference type="Pfam" id="PF14368"/>
    </source>
</evidence>
<keyword evidence="9" id="KW-0449">Lipoprotein</keyword>
<dbReference type="PANTHER" id="PTHR33044">
    <property type="entry name" value="BIFUNCTIONAL INHIBITOR/LIPID-TRANSFER PROTEIN/SEED STORAGE 2S ALBUMIN SUPERFAMILY PROTEIN-RELATED"/>
    <property type="match status" value="1"/>
</dbReference>
<dbReference type="GO" id="GO:0098552">
    <property type="term" value="C:side of membrane"/>
    <property type="evidence" value="ECO:0007669"/>
    <property type="project" value="UniProtKB-KW"/>
</dbReference>
<evidence type="ECO:0000256" key="7">
    <source>
        <dbReference type="ARBA" id="ARBA00023157"/>
    </source>
</evidence>
<dbReference type="EMBL" id="JAAMPC010000014">
    <property type="protein sequence ID" value="KAG2262302.1"/>
    <property type="molecule type" value="Genomic_DNA"/>
</dbReference>
<keyword evidence="14" id="KW-1185">Reference proteome</keyword>
<organism evidence="13 14">
    <name type="scientific">Brassica carinata</name>
    <name type="common">Ethiopian mustard</name>
    <name type="synonym">Abyssinian cabbage</name>
    <dbReference type="NCBI Taxonomy" id="52824"/>
    <lineage>
        <taxon>Eukaryota</taxon>
        <taxon>Viridiplantae</taxon>
        <taxon>Streptophyta</taxon>
        <taxon>Embryophyta</taxon>
        <taxon>Tracheophyta</taxon>
        <taxon>Spermatophyta</taxon>
        <taxon>Magnoliopsida</taxon>
        <taxon>eudicotyledons</taxon>
        <taxon>Gunneridae</taxon>
        <taxon>Pentapetalae</taxon>
        <taxon>rosids</taxon>
        <taxon>malvids</taxon>
        <taxon>Brassicales</taxon>
        <taxon>Brassicaceae</taxon>
        <taxon>Brassiceae</taxon>
        <taxon>Brassica</taxon>
    </lineage>
</organism>
<evidence type="ECO:0000256" key="5">
    <source>
        <dbReference type="ARBA" id="ARBA00022729"/>
    </source>
</evidence>
<comment type="caution">
    <text evidence="13">The sequence shown here is derived from an EMBL/GenBank/DDBJ whole genome shotgun (WGS) entry which is preliminary data.</text>
</comment>
<evidence type="ECO:0000256" key="4">
    <source>
        <dbReference type="ARBA" id="ARBA00022622"/>
    </source>
</evidence>
<evidence type="ECO:0000256" key="8">
    <source>
        <dbReference type="ARBA" id="ARBA00023180"/>
    </source>
</evidence>
<dbReference type="InterPro" id="IPR043325">
    <property type="entry name" value="LTSS"/>
</dbReference>
<dbReference type="GO" id="GO:0005886">
    <property type="term" value="C:plasma membrane"/>
    <property type="evidence" value="ECO:0007669"/>
    <property type="project" value="UniProtKB-SubCell"/>
</dbReference>
<gene>
    <name evidence="13" type="ORF">Bca52824_069381</name>
</gene>
<dbReference type="InterPro" id="IPR036312">
    <property type="entry name" value="Bifun_inhib/LTP/seed_sf"/>
</dbReference>
<evidence type="ECO:0000256" key="2">
    <source>
        <dbReference type="ARBA" id="ARBA00009748"/>
    </source>
</evidence>
<dbReference type="AlphaFoldDB" id="A0A8X7Q3Y9"/>
<protein>
    <recommendedName>
        <fullName evidence="12">Bifunctional inhibitor/plant lipid transfer protein/seed storage helical domain-containing protein</fullName>
    </recommendedName>
</protein>
<feature type="domain" description="Bifunctional inhibitor/plant lipid transfer protein/seed storage helical" evidence="12">
    <location>
        <begin position="24"/>
        <end position="106"/>
    </location>
</feature>
<evidence type="ECO:0000256" key="9">
    <source>
        <dbReference type="ARBA" id="ARBA00023288"/>
    </source>
</evidence>
<feature type="compositionally biased region" description="Low complexity" evidence="10">
    <location>
        <begin position="106"/>
        <end position="116"/>
    </location>
</feature>
<reference evidence="13 14" key="1">
    <citation type="submission" date="2020-02" db="EMBL/GenBank/DDBJ databases">
        <authorList>
            <person name="Ma Q."/>
            <person name="Huang Y."/>
            <person name="Song X."/>
            <person name="Pei D."/>
        </authorList>
    </citation>
    <scope>NUCLEOTIDE SEQUENCE [LARGE SCALE GENOMIC DNA]</scope>
    <source>
        <strain evidence="13">Sxm20200214</strain>
        <tissue evidence="13">Leaf</tissue>
    </source>
</reference>
<evidence type="ECO:0000256" key="1">
    <source>
        <dbReference type="ARBA" id="ARBA00004609"/>
    </source>
</evidence>
<evidence type="ECO:0000256" key="3">
    <source>
        <dbReference type="ARBA" id="ARBA00022475"/>
    </source>
</evidence>
<dbReference type="SUPFAM" id="SSF47699">
    <property type="entry name" value="Bifunctional inhibitor/lipid-transfer protein/seed storage 2S albumin"/>
    <property type="match status" value="1"/>
</dbReference>